<dbReference type="InterPro" id="IPR039421">
    <property type="entry name" value="Type_1_exporter"/>
</dbReference>
<dbReference type="Pfam" id="PF00005">
    <property type="entry name" value="ABC_tran"/>
    <property type="match status" value="1"/>
</dbReference>
<dbReference type="CDD" id="cd07346">
    <property type="entry name" value="ABC_6TM_exporters"/>
    <property type="match status" value="1"/>
</dbReference>
<dbReference type="SMART" id="SM00382">
    <property type="entry name" value="AAA"/>
    <property type="match status" value="1"/>
</dbReference>
<feature type="transmembrane region" description="Helical" evidence="7">
    <location>
        <begin position="188"/>
        <end position="205"/>
    </location>
</feature>
<dbReference type="Gene3D" id="1.20.1560.10">
    <property type="entry name" value="ABC transporter type 1, transmembrane domain"/>
    <property type="match status" value="1"/>
</dbReference>
<accession>A0A9D1H4J3</accession>
<dbReference type="SUPFAM" id="SSF90123">
    <property type="entry name" value="ABC transporter transmembrane region"/>
    <property type="match status" value="1"/>
</dbReference>
<dbReference type="GO" id="GO:0016887">
    <property type="term" value="F:ATP hydrolysis activity"/>
    <property type="evidence" value="ECO:0007669"/>
    <property type="project" value="InterPro"/>
</dbReference>
<dbReference type="GO" id="GO:0005886">
    <property type="term" value="C:plasma membrane"/>
    <property type="evidence" value="ECO:0007669"/>
    <property type="project" value="UniProtKB-SubCell"/>
</dbReference>
<dbReference type="InterPro" id="IPR003439">
    <property type="entry name" value="ABC_transporter-like_ATP-bd"/>
</dbReference>
<evidence type="ECO:0000256" key="7">
    <source>
        <dbReference type="SAM" id="Phobius"/>
    </source>
</evidence>
<keyword evidence="3" id="KW-0547">Nucleotide-binding</keyword>
<evidence type="ECO:0000256" key="2">
    <source>
        <dbReference type="ARBA" id="ARBA00022692"/>
    </source>
</evidence>
<evidence type="ECO:0000256" key="3">
    <source>
        <dbReference type="ARBA" id="ARBA00022741"/>
    </source>
</evidence>
<dbReference type="Gene3D" id="3.40.50.300">
    <property type="entry name" value="P-loop containing nucleotide triphosphate hydrolases"/>
    <property type="match status" value="1"/>
</dbReference>
<dbReference type="GO" id="GO:0015421">
    <property type="term" value="F:ABC-type oligopeptide transporter activity"/>
    <property type="evidence" value="ECO:0007669"/>
    <property type="project" value="TreeGrafter"/>
</dbReference>
<dbReference type="InterPro" id="IPR036640">
    <property type="entry name" value="ABC1_TM_sf"/>
</dbReference>
<comment type="subcellular location">
    <subcellularLocation>
        <location evidence="1">Cell membrane</location>
        <topology evidence="1">Multi-pass membrane protein</topology>
    </subcellularLocation>
</comment>
<dbReference type="InterPro" id="IPR017871">
    <property type="entry name" value="ABC_transporter-like_CS"/>
</dbReference>
<dbReference type="EMBL" id="DVLU01000065">
    <property type="protein sequence ID" value="HIT85557.1"/>
    <property type="molecule type" value="Genomic_DNA"/>
</dbReference>
<dbReference type="Pfam" id="PF00664">
    <property type="entry name" value="ABC_membrane"/>
    <property type="match status" value="1"/>
</dbReference>
<keyword evidence="5 7" id="KW-1133">Transmembrane helix</keyword>
<sequence>MKKKNVRKPDNSLPDYRSFFEGVKDDDKVASKLLKNFLATNVREFIVSTLLFIVKHCAVWIIPLITSNVINIATSPSSHSVSELFLNGVVLVLLVVQNLYTHVLYINYTSRALRGIGAGLRNSLIKKLQQLSITYHNELKSGALQSKFIRDIEAIEQLLHQLIFSLIPCIMTIAVTVCVTVSKSLTVTAFFAIIIPINVFVVRMFRKKMSKDNRTFRKEVENVSTKITTMLEMIPVTKAHGLENTEISKMETSLKHLKSAGITLDRSQAQFGSWSWVVGNLMSVICLVFTGYMAYIGKLSVGEVVLFQSYFSTITGNIQSLLNIYPEFAKGTESIKSVSEVMISDRIENNDGKIRLRYVHGTVRFKNVYYRYPGSSKDVIKNFSLNVEPGDCVALVGASGSGKSTVMNMIIGFLHATEGEVDIDGKPIEMLNLQDYRHFLAVVPQNCILFSGTIKENILYGITKYTDEQLERVLELANIHEFTDKLPDGINTMVEEHGGNLSGGQKQRISIARALMRDPRIIILDEATSALDNISEYHVQQAMAGLIKGRTTFIVAHRLSTIRDANKIIVMENGECVESGTYEELMKKKGKFYELKTLSEINS</sequence>
<proteinExistence type="predicted"/>
<evidence type="ECO:0000313" key="10">
    <source>
        <dbReference type="EMBL" id="HIT85557.1"/>
    </source>
</evidence>
<protein>
    <submittedName>
        <fullName evidence="10">ABC transporter ATP-binding protein</fullName>
    </submittedName>
</protein>
<comment type="caution">
    <text evidence="10">The sequence shown here is derived from an EMBL/GenBank/DDBJ whole genome shotgun (WGS) entry which is preliminary data.</text>
</comment>
<feature type="domain" description="ABC transporter" evidence="8">
    <location>
        <begin position="363"/>
        <end position="598"/>
    </location>
</feature>
<keyword evidence="6 7" id="KW-0472">Membrane</keyword>
<feature type="transmembrane region" description="Helical" evidence="7">
    <location>
        <begin position="45"/>
        <end position="65"/>
    </location>
</feature>
<reference evidence="10" key="1">
    <citation type="submission" date="2020-10" db="EMBL/GenBank/DDBJ databases">
        <authorList>
            <person name="Gilroy R."/>
        </authorList>
    </citation>
    <scope>NUCLEOTIDE SEQUENCE</scope>
    <source>
        <strain evidence="10">CHK181-108</strain>
    </source>
</reference>
<dbReference type="PROSITE" id="PS00211">
    <property type="entry name" value="ABC_TRANSPORTER_1"/>
    <property type="match status" value="1"/>
</dbReference>
<dbReference type="PANTHER" id="PTHR43394:SF1">
    <property type="entry name" value="ATP-BINDING CASSETTE SUB-FAMILY B MEMBER 10, MITOCHONDRIAL"/>
    <property type="match status" value="1"/>
</dbReference>
<feature type="domain" description="ABC transmembrane type-1" evidence="9">
    <location>
        <begin position="61"/>
        <end position="330"/>
    </location>
</feature>
<name>A0A9D1H4J3_9FIRM</name>
<evidence type="ECO:0000259" key="9">
    <source>
        <dbReference type="PROSITE" id="PS50929"/>
    </source>
</evidence>
<feature type="transmembrane region" description="Helical" evidence="7">
    <location>
        <begin position="162"/>
        <end position="182"/>
    </location>
</feature>
<dbReference type="FunFam" id="3.40.50.300:FF:000218">
    <property type="entry name" value="Multidrug ABC transporter ATP-binding protein"/>
    <property type="match status" value="1"/>
</dbReference>
<dbReference type="Proteomes" id="UP000824165">
    <property type="component" value="Unassembled WGS sequence"/>
</dbReference>
<dbReference type="PROSITE" id="PS50929">
    <property type="entry name" value="ABC_TM1F"/>
    <property type="match status" value="1"/>
</dbReference>
<dbReference type="SUPFAM" id="SSF52540">
    <property type="entry name" value="P-loop containing nucleoside triphosphate hydrolases"/>
    <property type="match status" value="1"/>
</dbReference>
<feature type="transmembrane region" description="Helical" evidence="7">
    <location>
        <begin position="85"/>
        <end position="106"/>
    </location>
</feature>
<dbReference type="PROSITE" id="PS50893">
    <property type="entry name" value="ABC_TRANSPORTER_2"/>
    <property type="match status" value="1"/>
</dbReference>
<dbReference type="InterPro" id="IPR003593">
    <property type="entry name" value="AAA+_ATPase"/>
</dbReference>
<dbReference type="AlphaFoldDB" id="A0A9D1H4J3"/>
<gene>
    <name evidence="10" type="ORF">IAA60_06585</name>
</gene>
<evidence type="ECO:0000256" key="6">
    <source>
        <dbReference type="ARBA" id="ARBA00023136"/>
    </source>
</evidence>
<keyword evidence="4 10" id="KW-0067">ATP-binding</keyword>
<reference evidence="10" key="2">
    <citation type="journal article" date="2021" name="PeerJ">
        <title>Extensive microbial diversity within the chicken gut microbiome revealed by metagenomics and culture.</title>
        <authorList>
            <person name="Gilroy R."/>
            <person name="Ravi A."/>
            <person name="Getino M."/>
            <person name="Pursley I."/>
            <person name="Horton D.L."/>
            <person name="Alikhan N.F."/>
            <person name="Baker D."/>
            <person name="Gharbi K."/>
            <person name="Hall N."/>
            <person name="Watson M."/>
            <person name="Adriaenssens E.M."/>
            <person name="Foster-Nyarko E."/>
            <person name="Jarju S."/>
            <person name="Secka A."/>
            <person name="Antonio M."/>
            <person name="Oren A."/>
            <person name="Chaudhuri R.R."/>
            <person name="La Ragione R."/>
            <person name="Hildebrand F."/>
            <person name="Pallen M.J."/>
        </authorList>
    </citation>
    <scope>NUCLEOTIDE SEQUENCE</scope>
    <source>
        <strain evidence="10">CHK181-108</strain>
    </source>
</reference>
<dbReference type="PANTHER" id="PTHR43394">
    <property type="entry name" value="ATP-DEPENDENT PERMEASE MDL1, MITOCHONDRIAL"/>
    <property type="match status" value="1"/>
</dbReference>
<evidence type="ECO:0000313" key="11">
    <source>
        <dbReference type="Proteomes" id="UP000824165"/>
    </source>
</evidence>
<organism evidence="10 11">
    <name type="scientific">Candidatus Ornithomonoglobus intestinigallinarum</name>
    <dbReference type="NCBI Taxonomy" id="2840894"/>
    <lineage>
        <taxon>Bacteria</taxon>
        <taxon>Bacillati</taxon>
        <taxon>Bacillota</taxon>
        <taxon>Clostridia</taxon>
        <taxon>Candidatus Ornithomonoglobus</taxon>
    </lineage>
</organism>
<dbReference type="InterPro" id="IPR011527">
    <property type="entry name" value="ABC1_TM_dom"/>
</dbReference>
<keyword evidence="2 7" id="KW-0812">Transmembrane</keyword>
<evidence type="ECO:0000259" key="8">
    <source>
        <dbReference type="PROSITE" id="PS50893"/>
    </source>
</evidence>
<evidence type="ECO:0000256" key="4">
    <source>
        <dbReference type="ARBA" id="ARBA00022840"/>
    </source>
</evidence>
<feature type="transmembrane region" description="Helical" evidence="7">
    <location>
        <begin position="274"/>
        <end position="295"/>
    </location>
</feature>
<dbReference type="GO" id="GO:0005524">
    <property type="term" value="F:ATP binding"/>
    <property type="evidence" value="ECO:0007669"/>
    <property type="project" value="UniProtKB-KW"/>
</dbReference>
<evidence type="ECO:0000256" key="1">
    <source>
        <dbReference type="ARBA" id="ARBA00004651"/>
    </source>
</evidence>
<evidence type="ECO:0000256" key="5">
    <source>
        <dbReference type="ARBA" id="ARBA00022989"/>
    </source>
</evidence>
<dbReference type="InterPro" id="IPR027417">
    <property type="entry name" value="P-loop_NTPase"/>
</dbReference>